<dbReference type="Proteomes" id="UP000193925">
    <property type="component" value="Chromosome AFERRI"/>
</dbReference>
<reference evidence="1" key="1">
    <citation type="submission" date="2014-03" db="EMBL/GenBank/DDBJ databases">
        <authorList>
            <person name="Genoscope - CEA"/>
        </authorList>
    </citation>
    <scope>NUCLEOTIDE SEQUENCE [LARGE SCALE GENOMIC DNA]</scope>
    <source>
        <strain evidence="1">CF27</strain>
    </source>
</reference>
<proteinExistence type="predicted"/>
<keyword evidence="3" id="KW-1185">Reference proteome</keyword>
<evidence type="ECO:0000313" key="2">
    <source>
        <dbReference type="EMBL" id="SMH64166.1"/>
    </source>
</evidence>
<dbReference type="EMBL" id="LT841305">
    <property type="protein sequence ID" value="SMH64166.1"/>
    <property type="molecule type" value="Genomic_DNA"/>
</dbReference>
<gene>
    <name evidence="2" type="ORF">AFERRI_10199</name>
    <name evidence="1" type="ORF">AFERRI_40157</name>
</gene>
<reference evidence="2 3" key="3">
    <citation type="submission" date="2017-03" db="EMBL/GenBank/DDBJ databases">
        <authorList>
            <person name="Regsiter A."/>
            <person name="William W."/>
        </authorList>
    </citation>
    <scope>NUCLEOTIDE SEQUENCE [LARGE SCALE GENOMIC DNA]</scope>
    <source>
        <strain evidence="2">PRJEB5721</strain>
    </source>
</reference>
<dbReference type="AlphaFoldDB" id="A0A060UP23"/>
<dbReference type="RefSeq" id="WP_035192566.1">
    <property type="nucleotide sequence ID" value="NZ_CCCS020000034.1"/>
</dbReference>
<reference evidence="1" key="2">
    <citation type="submission" date="2014-07" db="EMBL/GenBank/DDBJ databases">
        <title>Initial genome analysis of the psychrotolerant acidophile Acidithiobacillus ferrivorans CF27: insights into iron and sulfur oxidation pathways and into biofilm formation.</title>
        <authorList>
            <person name="Talla E."/>
            <person name="Hedrich S."/>
            <person name="Mangenot S."/>
            <person name="Ji B."/>
            <person name="Johnson D.B."/>
            <person name="Barbe V."/>
            <person name="Bonnefoy V."/>
        </authorList>
    </citation>
    <scope>NUCLEOTIDE SEQUENCE [LARGE SCALE GENOMIC DNA]</scope>
    <source>
        <strain evidence="1">CF27</strain>
    </source>
</reference>
<organism evidence="1">
    <name type="scientific">Acidithiobacillus ferrivorans</name>
    <dbReference type="NCBI Taxonomy" id="160808"/>
    <lineage>
        <taxon>Bacteria</taxon>
        <taxon>Pseudomonadati</taxon>
        <taxon>Pseudomonadota</taxon>
        <taxon>Acidithiobacillia</taxon>
        <taxon>Acidithiobacillales</taxon>
        <taxon>Acidithiobacillaceae</taxon>
        <taxon>Acidithiobacillus</taxon>
    </lineage>
</organism>
<sequence length="239" mass="26036">MIYISHGEKGGVGKSRLAMVLIDYLLKQNTRQVVLIEGDKSGQDVGERYADIVETGFINLNRPDHIQEAFSSLGNWIEKNGEGKDVVINLPGQASDTLDKFADLLAATMEMAGQKLAVFYSLGTLDLHVTNLVESMKIGLMSVVPLERQVVIMSEATGSMDQFAWARSDARATYIKAGGQEGFMPKLLPSALDTRMGGLPGPYSAFLGNDSPFSLTDRGLLFRWLKSAHEVVAKGVSHE</sequence>
<dbReference type="EMBL" id="CCCS020000034">
    <property type="protein sequence ID" value="CDQ10205.1"/>
    <property type="molecule type" value="Genomic_DNA"/>
</dbReference>
<protein>
    <submittedName>
        <fullName evidence="1 2">Mobilization protein, MobD</fullName>
    </submittedName>
</protein>
<name>A0A060UP23_9PROT</name>
<accession>A0A060UP23</accession>
<evidence type="ECO:0000313" key="1">
    <source>
        <dbReference type="EMBL" id="CDQ10205.1"/>
    </source>
</evidence>
<evidence type="ECO:0000313" key="3">
    <source>
        <dbReference type="Proteomes" id="UP000193925"/>
    </source>
</evidence>